<sequence length="440" mass="49759">MKFEELNLNKSILRALEDLELENPTPIQEQVFSVAMSGRDICGIAQTGTGKTLAYLLPLLRMWTFSKEKLPQILILVPTRELVAQVVEVAQSLTTYMSFDTVGVYGGVNMKTHVAELLNGCDLLVATPGRFTDLAAAGAIKVKNIKKLVIDEFDMMLDLGFRPQLELIFDKIPEKRQNLLFSATMTKDAEEILDVFFKSPVQIETPTAGSPLDSINQKAYLVPNFQTKINFIEVLLANDKEMTKNLIFVTNKAQADILLNELTERGIEDVDVIHSNKSQNFRFNAIKRFESGEIKTLICTDIVSRGLDLTEVSHVVNFELPEDPEIYIHRIGRTGRAQQNGTSISMISPREVDLRVAVEELMGEKLTISETPSFIEVSDRLMIFEIDEPVMKVLIPKKKVDIGPAFHEKKEKNKKVNVRRNIEAEKKRKYGKSYKKEIPK</sequence>
<evidence type="ECO:0000259" key="7">
    <source>
        <dbReference type="PROSITE" id="PS51192"/>
    </source>
</evidence>
<evidence type="ECO:0000256" key="2">
    <source>
        <dbReference type="ARBA" id="ARBA00022801"/>
    </source>
</evidence>
<dbReference type="CDD" id="cd00268">
    <property type="entry name" value="DEADc"/>
    <property type="match status" value="1"/>
</dbReference>
<reference evidence="11" key="1">
    <citation type="journal article" date="2019" name="Int. J. Syst. Evol. Microbiol.">
        <title>The Global Catalogue of Microorganisms (GCM) 10K type strain sequencing project: providing services to taxonomists for standard genome sequencing and annotation.</title>
        <authorList>
            <consortium name="The Broad Institute Genomics Platform"/>
            <consortium name="The Broad Institute Genome Sequencing Center for Infectious Disease"/>
            <person name="Wu L."/>
            <person name="Ma J."/>
        </authorList>
    </citation>
    <scope>NUCLEOTIDE SEQUENCE [LARGE SCALE GENOMIC DNA]</scope>
    <source>
        <strain evidence="11">CECT 7956</strain>
    </source>
</reference>
<dbReference type="Pfam" id="PF00270">
    <property type="entry name" value="DEAD"/>
    <property type="match status" value="1"/>
</dbReference>
<comment type="similarity">
    <text evidence="5">Belongs to the DEAD box helicase family.</text>
</comment>
<dbReference type="PROSITE" id="PS51195">
    <property type="entry name" value="Q_MOTIF"/>
    <property type="match status" value="1"/>
</dbReference>
<dbReference type="CDD" id="cd18787">
    <property type="entry name" value="SF2_C_DEAD"/>
    <property type="match status" value="1"/>
</dbReference>
<dbReference type="PROSITE" id="PS51192">
    <property type="entry name" value="HELICASE_ATP_BIND_1"/>
    <property type="match status" value="1"/>
</dbReference>
<evidence type="ECO:0000256" key="1">
    <source>
        <dbReference type="ARBA" id="ARBA00022741"/>
    </source>
</evidence>
<dbReference type="EC" id="3.6.4.-" evidence="10"/>
<dbReference type="SMART" id="SM00487">
    <property type="entry name" value="DEXDc"/>
    <property type="match status" value="1"/>
</dbReference>
<feature type="domain" description="Helicase C-terminal" evidence="8">
    <location>
        <begin position="230"/>
        <end position="379"/>
    </location>
</feature>
<keyword evidence="1" id="KW-0547">Nucleotide-binding</keyword>
<keyword evidence="11" id="KW-1185">Reference proteome</keyword>
<feature type="short sequence motif" description="Q motif" evidence="6">
    <location>
        <begin position="1"/>
        <end position="29"/>
    </location>
</feature>
<dbReference type="SUPFAM" id="SSF52540">
    <property type="entry name" value="P-loop containing nucleoside triphosphate hydrolases"/>
    <property type="match status" value="2"/>
</dbReference>
<dbReference type="EMBL" id="JBHRYQ010000001">
    <property type="protein sequence ID" value="MFC3809596.1"/>
    <property type="molecule type" value="Genomic_DNA"/>
</dbReference>
<gene>
    <name evidence="10" type="ORF">ACFOOI_02935</name>
</gene>
<keyword evidence="4" id="KW-0067">ATP-binding</keyword>
<keyword evidence="3 10" id="KW-0347">Helicase</keyword>
<evidence type="ECO:0000313" key="11">
    <source>
        <dbReference type="Proteomes" id="UP001595616"/>
    </source>
</evidence>
<proteinExistence type="inferred from homology"/>
<evidence type="ECO:0000313" key="10">
    <source>
        <dbReference type="EMBL" id="MFC3809596.1"/>
    </source>
</evidence>
<dbReference type="InterPro" id="IPR027417">
    <property type="entry name" value="P-loop_NTPase"/>
</dbReference>
<evidence type="ECO:0000256" key="5">
    <source>
        <dbReference type="ARBA" id="ARBA00038437"/>
    </source>
</evidence>
<dbReference type="Gene3D" id="3.40.50.300">
    <property type="entry name" value="P-loop containing nucleotide triphosphate hydrolases"/>
    <property type="match status" value="2"/>
</dbReference>
<comment type="caution">
    <text evidence="10">The sequence shown here is derived from an EMBL/GenBank/DDBJ whole genome shotgun (WGS) entry which is preliminary data.</text>
</comment>
<dbReference type="GO" id="GO:0016787">
    <property type="term" value="F:hydrolase activity"/>
    <property type="evidence" value="ECO:0007669"/>
    <property type="project" value="UniProtKB-KW"/>
</dbReference>
<feature type="domain" description="Helicase ATP-binding" evidence="7">
    <location>
        <begin position="32"/>
        <end position="203"/>
    </location>
</feature>
<dbReference type="Pfam" id="PF00271">
    <property type="entry name" value="Helicase_C"/>
    <property type="match status" value="1"/>
</dbReference>
<evidence type="ECO:0000259" key="9">
    <source>
        <dbReference type="PROSITE" id="PS51195"/>
    </source>
</evidence>
<dbReference type="SMART" id="SM00490">
    <property type="entry name" value="HELICc"/>
    <property type="match status" value="1"/>
</dbReference>
<evidence type="ECO:0000256" key="3">
    <source>
        <dbReference type="ARBA" id="ARBA00022806"/>
    </source>
</evidence>
<organism evidence="10 11">
    <name type="scientific">Lacihabitans lacunae</name>
    <dbReference type="NCBI Taxonomy" id="1028214"/>
    <lineage>
        <taxon>Bacteria</taxon>
        <taxon>Pseudomonadati</taxon>
        <taxon>Bacteroidota</taxon>
        <taxon>Cytophagia</taxon>
        <taxon>Cytophagales</taxon>
        <taxon>Leadbetterellaceae</taxon>
        <taxon>Lacihabitans</taxon>
    </lineage>
</organism>
<evidence type="ECO:0000256" key="4">
    <source>
        <dbReference type="ARBA" id="ARBA00022840"/>
    </source>
</evidence>
<dbReference type="InterPro" id="IPR014001">
    <property type="entry name" value="Helicase_ATP-bd"/>
</dbReference>
<dbReference type="Proteomes" id="UP001595616">
    <property type="component" value="Unassembled WGS sequence"/>
</dbReference>
<evidence type="ECO:0000259" key="8">
    <source>
        <dbReference type="PROSITE" id="PS51194"/>
    </source>
</evidence>
<dbReference type="PROSITE" id="PS51194">
    <property type="entry name" value="HELICASE_CTER"/>
    <property type="match status" value="1"/>
</dbReference>
<dbReference type="RefSeq" id="WP_379834859.1">
    <property type="nucleotide sequence ID" value="NZ_JBHRYQ010000001.1"/>
</dbReference>
<dbReference type="GO" id="GO:0004386">
    <property type="term" value="F:helicase activity"/>
    <property type="evidence" value="ECO:0007669"/>
    <property type="project" value="UniProtKB-KW"/>
</dbReference>
<dbReference type="PANTHER" id="PTHR47959">
    <property type="entry name" value="ATP-DEPENDENT RNA HELICASE RHLE-RELATED"/>
    <property type="match status" value="1"/>
</dbReference>
<feature type="domain" description="DEAD-box RNA helicase Q" evidence="9">
    <location>
        <begin position="1"/>
        <end position="29"/>
    </location>
</feature>
<dbReference type="InterPro" id="IPR044742">
    <property type="entry name" value="DEAD/DEAH_RhlB"/>
</dbReference>
<dbReference type="InterPro" id="IPR014014">
    <property type="entry name" value="RNA_helicase_DEAD_Q_motif"/>
</dbReference>
<accession>A0ABV7YRK6</accession>
<evidence type="ECO:0000256" key="6">
    <source>
        <dbReference type="PROSITE-ProRule" id="PRU00552"/>
    </source>
</evidence>
<protein>
    <submittedName>
        <fullName evidence="10">DEAD/DEAH box helicase</fullName>
        <ecNumber evidence="10">3.6.4.-</ecNumber>
    </submittedName>
</protein>
<keyword evidence="2 10" id="KW-0378">Hydrolase</keyword>
<dbReference type="PANTHER" id="PTHR47959:SF13">
    <property type="entry name" value="ATP-DEPENDENT RNA HELICASE RHLE"/>
    <property type="match status" value="1"/>
</dbReference>
<dbReference type="InterPro" id="IPR011545">
    <property type="entry name" value="DEAD/DEAH_box_helicase_dom"/>
</dbReference>
<dbReference type="InterPro" id="IPR001650">
    <property type="entry name" value="Helicase_C-like"/>
</dbReference>
<dbReference type="InterPro" id="IPR050079">
    <property type="entry name" value="DEAD_box_RNA_helicase"/>
</dbReference>
<name>A0ABV7YRK6_9BACT</name>